<dbReference type="GO" id="GO:0070475">
    <property type="term" value="P:rRNA base methylation"/>
    <property type="evidence" value="ECO:0007669"/>
    <property type="project" value="TreeGrafter"/>
</dbReference>
<dbReference type="Gene3D" id="2.40.50.140">
    <property type="entry name" value="Nucleic acid-binding proteins"/>
    <property type="match status" value="1"/>
</dbReference>
<dbReference type="InterPro" id="IPR001566">
    <property type="entry name" value="23S_rRNA_MeTrfase_RlmD"/>
</dbReference>
<gene>
    <name evidence="9" type="ORF">MNBD_GAMMA23-322</name>
</gene>
<evidence type="ECO:0000256" key="6">
    <source>
        <dbReference type="ARBA" id="ARBA00022723"/>
    </source>
</evidence>
<dbReference type="PANTHER" id="PTHR11061">
    <property type="entry name" value="RNA M5U METHYLTRANSFERASE"/>
    <property type="match status" value="1"/>
</dbReference>
<reference evidence="9" key="1">
    <citation type="submission" date="2018-06" db="EMBL/GenBank/DDBJ databases">
        <authorList>
            <person name="Zhirakovskaya E."/>
        </authorList>
    </citation>
    <scope>NUCLEOTIDE SEQUENCE</scope>
</reference>
<dbReference type="Pfam" id="PF01938">
    <property type="entry name" value="TRAM"/>
    <property type="match status" value="1"/>
</dbReference>
<dbReference type="PROSITE" id="PS51687">
    <property type="entry name" value="SAM_MT_RNA_M5U"/>
    <property type="match status" value="1"/>
</dbReference>
<feature type="domain" description="TRAM" evidence="8">
    <location>
        <begin position="4"/>
        <end position="65"/>
    </location>
</feature>
<dbReference type="FunFam" id="2.40.50.140:FF:000097">
    <property type="entry name" value="23S rRNA (uracil(1939)-C(5))-methyltransferase RlmD"/>
    <property type="match status" value="1"/>
</dbReference>
<dbReference type="InterPro" id="IPR029063">
    <property type="entry name" value="SAM-dependent_MTases_sf"/>
</dbReference>
<dbReference type="InterPro" id="IPR002792">
    <property type="entry name" value="TRAM_dom"/>
</dbReference>
<dbReference type="PANTHER" id="PTHR11061:SF49">
    <property type="entry name" value="23S RRNA (URACIL(1939)-C(5))-METHYLTRANSFERASE RLMD"/>
    <property type="match status" value="1"/>
</dbReference>
<evidence type="ECO:0000259" key="8">
    <source>
        <dbReference type="PROSITE" id="PS50926"/>
    </source>
</evidence>
<dbReference type="HAMAP" id="MF_01010">
    <property type="entry name" value="23SrRNA_methyltr_RlmD"/>
    <property type="match status" value="1"/>
</dbReference>
<evidence type="ECO:0000256" key="4">
    <source>
        <dbReference type="ARBA" id="ARBA00022679"/>
    </source>
</evidence>
<dbReference type="NCBIfam" id="TIGR00479">
    <property type="entry name" value="rumA"/>
    <property type="match status" value="1"/>
</dbReference>
<dbReference type="NCBIfam" id="NF009639">
    <property type="entry name" value="PRK13168.1"/>
    <property type="match status" value="1"/>
</dbReference>
<dbReference type="Pfam" id="PF05958">
    <property type="entry name" value="tRNA_U5-meth_tr"/>
    <property type="match status" value="1"/>
</dbReference>
<evidence type="ECO:0000313" key="9">
    <source>
        <dbReference type="EMBL" id="VAW91214.1"/>
    </source>
</evidence>
<dbReference type="EMBL" id="UOFT01000006">
    <property type="protein sequence ID" value="VAW91214.1"/>
    <property type="molecule type" value="Genomic_DNA"/>
</dbReference>
<evidence type="ECO:0000256" key="2">
    <source>
        <dbReference type="ARBA" id="ARBA00022552"/>
    </source>
</evidence>
<keyword evidence="3 9" id="KW-0489">Methyltransferase</keyword>
<dbReference type="InterPro" id="IPR010280">
    <property type="entry name" value="U5_MeTrfase_fam"/>
</dbReference>
<evidence type="ECO:0000256" key="5">
    <source>
        <dbReference type="ARBA" id="ARBA00022691"/>
    </source>
</evidence>
<dbReference type="SUPFAM" id="SSF50249">
    <property type="entry name" value="Nucleic acid-binding proteins"/>
    <property type="match status" value="1"/>
</dbReference>
<evidence type="ECO:0000256" key="1">
    <source>
        <dbReference type="ARBA" id="ARBA00022485"/>
    </source>
</evidence>
<dbReference type="GO" id="GO:0070041">
    <property type="term" value="F:rRNA (uridine-C5-)-methyltransferase activity"/>
    <property type="evidence" value="ECO:0007669"/>
    <property type="project" value="TreeGrafter"/>
</dbReference>
<evidence type="ECO:0000256" key="3">
    <source>
        <dbReference type="ARBA" id="ARBA00022603"/>
    </source>
</evidence>
<name>A0A3B1ABQ7_9ZZZZ</name>
<dbReference type="PROSITE" id="PS01231">
    <property type="entry name" value="TRMA_2"/>
    <property type="match status" value="1"/>
</dbReference>
<keyword evidence="1" id="KW-0411">Iron-sulfur</keyword>
<evidence type="ECO:0000256" key="7">
    <source>
        <dbReference type="ARBA" id="ARBA00023004"/>
    </source>
</evidence>
<keyword evidence="4 9" id="KW-0808">Transferase</keyword>
<keyword evidence="5" id="KW-0949">S-adenosyl-L-methionine</keyword>
<sequence length="442" mass="49855">MQQRHFKTKDIYPNPVKIESLSHDGRGVTHIEGKAIFVEGALPNELVKISVLKQTRQYDDAIVDEILEASSERVEPKCAAFGICGGCSLQHLQHEKQISYKQQSLLDNFKKMASVAPLDILEPIKSPAWEYRYKARLGVKYVKAKKKVYIGFREKHSRYLANMSECEVLDVRIGKKLEVIAGAIGQLTCYNKIAQIEVAFSETGCALVFRNLVELTDDDKSILTQLAKDNNYHIYLQPKGPKTVTLLYPEFSELSYSLPDYDLKLVHLATDFTQVNPFINPLMINQALSLLELNENDNVLELFSGIGNFTLPIARSVNSVVAVEGEKSLVERANDNAQRNSILNVQYHVANLMEDTQGLPWLRDKQYNKILIDPPRSGAKEIIDTIAKLDPERIVYVSCNPATLARDTDVLVNTYQYKLVQAGVIDMFPHTAHVESIALFTR</sequence>
<organism evidence="9">
    <name type="scientific">hydrothermal vent metagenome</name>
    <dbReference type="NCBI Taxonomy" id="652676"/>
    <lineage>
        <taxon>unclassified sequences</taxon>
        <taxon>metagenomes</taxon>
        <taxon>ecological metagenomes</taxon>
    </lineage>
</organism>
<dbReference type="GO" id="GO:0046872">
    <property type="term" value="F:metal ion binding"/>
    <property type="evidence" value="ECO:0007669"/>
    <property type="project" value="UniProtKB-KW"/>
</dbReference>
<proteinExistence type="inferred from homology"/>
<dbReference type="InterPro" id="IPR012340">
    <property type="entry name" value="NA-bd_OB-fold"/>
</dbReference>
<keyword evidence="7" id="KW-0408">Iron</keyword>
<dbReference type="AlphaFoldDB" id="A0A3B1ABQ7"/>
<dbReference type="PROSITE" id="PS01230">
    <property type="entry name" value="TRMA_1"/>
    <property type="match status" value="1"/>
</dbReference>
<dbReference type="CDD" id="cd02440">
    <property type="entry name" value="AdoMet_MTases"/>
    <property type="match status" value="1"/>
</dbReference>
<dbReference type="GO" id="GO:0051539">
    <property type="term" value="F:4 iron, 4 sulfur cluster binding"/>
    <property type="evidence" value="ECO:0007669"/>
    <property type="project" value="UniProtKB-KW"/>
</dbReference>
<keyword evidence="2" id="KW-0698">rRNA processing</keyword>
<dbReference type="PROSITE" id="PS50926">
    <property type="entry name" value="TRAM"/>
    <property type="match status" value="1"/>
</dbReference>
<keyword evidence="1" id="KW-0004">4Fe-4S</keyword>
<dbReference type="SUPFAM" id="SSF53335">
    <property type="entry name" value="S-adenosyl-L-methionine-dependent methyltransferases"/>
    <property type="match status" value="1"/>
</dbReference>
<accession>A0A3B1ABQ7</accession>
<keyword evidence="6" id="KW-0479">Metal-binding</keyword>
<dbReference type="Gene3D" id="3.40.50.150">
    <property type="entry name" value="Vaccinia Virus protein VP39"/>
    <property type="match status" value="1"/>
</dbReference>
<dbReference type="GO" id="GO:0003723">
    <property type="term" value="F:RNA binding"/>
    <property type="evidence" value="ECO:0007669"/>
    <property type="project" value="InterPro"/>
</dbReference>
<dbReference type="EC" id="2.1.1.190" evidence="9"/>
<dbReference type="Gene3D" id="2.40.50.1070">
    <property type="match status" value="1"/>
</dbReference>
<protein>
    <submittedName>
        <fullName evidence="9">23S rRNA (Uracil(1939)-C(5))-methyltransferase</fullName>
        <ecNumber evidence="9">2.1.1.190</ecNumber>
    </submittedName>
</protein>
<dbReference type="InterPro" id="IPR030391">
    <property type="entry name" value="MeTrfase_TrmA_CS"/>
</dbReference>
<dbReference type="InterPro" id="IPR030390">
    <property type="entry name" value="MeTrfase_TrmA_AS"/>
</dbReference>